<feature type="transmembrane region" description="Helical" evidence="13">
    <location>
        <begin position="584"/>
        <end position="607"/>
    </location>
</feature>
<dbReference type="InterPro" id="IPR052192">
    <property type="entry name" value="Insect_Ionotropic_Sensory_Rcpt"/>
</dbReference>
<reference evidence="17" key="2">
    <citation type="submission" date="2015-02" db="UniProtKB">
        <authorList>
            <consortium name="EnsemblMetazoa"/>
        </authorList>
    </citation>
    <scope>IDENTIFICATION</scope>
</reference>
<evidence type="ECO:0000256" key="9">
    <source>
        <dbReference type="ARBA" id="ARBA00023170"/>
    </source>
</evidence>
<keyword evidence="8 13" id="KW-0472">Membrane</keyword>
<dbReference type="Pfam" id="PF10613">
    <property type="entry name" value="Lig_chan-Glu_bd"/>
    <property type="match status" value="1"/>
</dbReference>
<evidence type="ECO:0000256" key="12">
    <source>
        <dbReference type="ARBA" id="ARBA00023303"/>
    </source>
</evidence>
<evidence type="ECO:0000256" key="10">
    <source>
        <dbReference type="ARBA" id="ARBA00023180"/>
    </source>
</evidence>
<evidence type="ECO:0000259" key="15">
    <source>
        <dbReference type="Pfam" id="PF00060"/>
    </source>
</evidence>
<dbReference type="PANTHER" id="PTHR42643">
    <property type="entry name" value="IONOTROPIC RECEPTOR 20A-RELATED"/>
    <property type="match status" value="1"/>
</dbReference>
<dbReference type="EMBL" id="JH431878">
    <property type="status" value="NOT_ANNOTATED_CDS"/>
    <property type="molecule type" value="Genomic_DNA"/>
</dbReference>
<keyword evidence="9" id="KW-0675">Receptor</keyword>
<keyword evidence="6 13" id="KW-1133">Transmembrane helix</keyword>
<evidence type="ECO:0000313" key="18">
    <source>
        <dbReference type="Proteomes" id="UP000014500"/>
    </source>
</evidence>
<dbReference type="STRING" id="126957.T1JL39"/>
<dbReference type="eggNOG" id="KOG1052">
    <property type="taxonomic scope" value="Eukaryota"/>
</dbReference>
<feature type="transmembrane region" description="Helical" evidence="13">
    <location>
        <begin position="367"/>
        <end position="390"/>
    </location>
</feature>
<feature type="domain" description="Ionotropic glutamate receptor L-glutamate and glycine-binding" evidence="16">
    <location>
        <begin position="235"/>
        <end position="319"/>
    </location>
</feature>
<evidence type="ECO:0000256" key="11">
    <source>
        <dbReference type="ARBA" id="ARBA00023286"/>
    </source>
</evidence>
<dbReference type="InterPro" id="IPR001320">
    <property type="entry name" value="Iontro_rcpt_C"/>
</dbReference>
<keyword evidence="10" id="KW-0325">Glycoprotein</keyword>
<dbReference type="GO" id="GO:0005886">
    <property type="term" value="C:plasma membrane"/>
    <property type="evidence" value="ECO:0007669"/>
    <property type="project" value="UniProtKB-SubCell"/>
</dbReference>
<evidence type="ECO:0008006" key="19">
    <source>
        <dbReference type="Google" id="ProtNLM"/>
    </source>
</evidence>
<organism evidence="17 18">
    <name type="scientific">Strigamia maritima</name>
    <name type="common">European centipede</name>
    <name type="synonym">Geophilus maritimus</name>
    <dbReference type="NCBI Taxonomy" id="126957"/>
    <lineage>
        <taxon>Eukaryota</taxon>
        <taxon>Metazoa</taxon>
        <taxon>Ecdysozoa</taxon>
        <taxon>Arthropoda</taxon>
        <taxon>Myriapoda</taxon>
        <taxon>Chilopoda</taxon>
        <taxon>Pleurostigmophora</taxon>
        <taxon>Geophilomorpha</taxon>
        <taxon>Linotaeniidae</taxon>
        <taxon>Strigamia</taxon>
    </lineage>
</organism>
<evidence type="ECO:0000256" key="6">
    <source>
        <dbReference type="ARBA" id="ARBA00022989"/>
    </source>
</evidence>
<keyword evidence="11" id="KW-1071">Ligand-gated ion channel</keyword>
<dbReference type="InterPro" id="IPR019594">
    <property type="entry name" value="Glu/Gly-bd"/>
</dbReference>
<comment type="similarity">
    <text evidence="2">Belongs to the glutamate-gated ion channel (TC 1.A.10.1) family.</text>
</comment>
<evidence type="ECO:0000256" key="3">
    <source>
        <dbReference type="ARBA" id="ARBA00022448"/>
    </source>
</evidence>
<keyword evidence="3" id="KW-0813">Transport</keyword>
<dbReference type="EnsemblMetazoa" id="SMAR014569-RA">
    <property type="protein sequence ID" value="SMAR014569-PA"/>
    <property type="gene ID" value="SMAR014569"/>
</dbReference>
<protein>
    <recommendedName>
        <fullName evidence="19">Ionotropic glutamate receptor C-terminal domain-containing protein</fullName>
    </recommendedName>
</protein>
<dbReference type="GO" id="GO:0015276">
    <property type="term" value="F:ligand-gated monoatomic ion channel activity"/>
    <property type="evidence" value="ECO:0007669"/>
    <property type="project" value="InterPro"/>
</dbReference>
<evidence type="ECO:0000256" key="13">
    <source>
        <dbReference type="SAM" id="Phobius"/>
    </source>
</evidence>
<name>T1JL39_STRMM</name>
<dbReference type="OMA" id="WICIFCI"/>
<evidence type="ECO:0000256" key="7">
    <source>
        <dbReference type="ARBA" id="ARBA00023065"/>
    </source>
</evidence>
<evidence type="ECO:0000256" key="14">
    <source>
        <dbReference type="SAM" id="SignalP"/>
    </source>
</evidence>
<feature type="chain" id="PRO_5004579759" description="Ionotropic glutamate receptor C-terminal domain-containing protein" evidence="14">
    <location>
        <begin position="24"/>
        <end position="622"/>
    </location>
</feature>
<sequence length="622" mass="71347">MGNTVFMRLIIWFLLQTVLLCRTHSIADVERRNAAQRWADWQCSIHIELAQKFKWSKIIIINDNDEDLIIPENILKRFSINFLPVAITSIKKSAGSTLDKFNTVLMLTKNDANPNATLEFIHTKLESRFHPTNWVFISQNITLNFKPFFIPHNIKIYLIETEISKKEWNINTLYFATGNILIKKHIGIGNIDSKSLKLKISTHPLPKLMGKQIRITTPPTALNCSLDLLVPKDGSKPKGYCGTIIRILQKFINFTFIIIPTPDNLYGGIYKNNTPYGMVAILDKNESDIGTIMTITSDRAKIADFLPAVMKAEGVIVYRQHGVKQQLFFYLEPLSNDVWICIFCIIFLTAVLLTINKYNYESKRRNILPNFIYYLLQCFYTLLLTGVLVIVSNLASNIILEIFQFFSILMFTSYTSTLTSILASSKEYIPFESLEELVYHTDYAICILRNSPDEEIIRTAKLPSFSAAWRKVQKNTNKYSAKSMKAALQLVYTSKTACLVGQVTVKFDVSENCSFRYAKIPFYKTHIAFSTRKKFIYRKMFKTYFLLMMENGVVNLVNGPYLFLSPNEACKMNENQPLVVPIKLSQITGLFLTLLAGIVMSFLVFAIEKFACKYNFNMLIPI</sequence>
<comment type="subcellular location">
    <subcellularLocation>
        <location evidence="1">Cell membrane</location>
        <topology evidence="1">Multi-pass membrane protein</topology>
    </subcellularLocation>
</comment>
<feature type="domain" description="Ionotropic glutamate receptor C-terminal" evidence="15">
    <location>
        <begin position="335"/>
        <end position="598"/>
    </location>
</feature>
<accession>T1JL39</accession>
<dbReference type="PANTHER" id="PTHR42643:SF24">
    <property type="entry name" value="IONOTROPIC RECEPTOR 60A"/>
    <property type="match status" value="1"/>
</dbReference>
<dbReference type="Pfam" id="PF00060">
    <property type="entry name" value="Lig_chan"/>
    <property type="match status" value="1"/>
</dbReference>
<evidence type="ECO:0000256" key="4">
    <source>
        <dbReference type="ARBA" id="ARBA00022475"/>
    </source>
</evidence>
<feature type="transmembrane region" description="Helical" evidence="13">
    <location>
        <begin position="337"/>
        <end position="355"/>
    </location>
</feature>
<dbReference type="Gene3D" id="3.40.190.10">
    <property type="entry name" value="Periplasmic binding protein-like II"/>
    <property type="match status" value="2"/>
</dbReference>
<keyword evidence="14" id="KW-0732">Signal</keyword>
<keyword evidence="4" id="KW-1003">Cell membrane</keyword>
<feature type="signal peptide" evidence="14">
    <location>
        <begin position="1"/>
        <end position="23"/>
    </location>
</feature>
<evidence type="ECO:0000256" key="8">
    <source>
        <dbReference type="ARBA" id="ARBA00023136"/>
    </source>
</evidence>
<reference evidence="18" key="1">
    <citation type="submission" date="2011-05" db="EMBL/GenBank/DDBJ databases">
        <authorList>
            <person name="Richards S.R."/>
            <person name="Qu J."/>
            <person name="Jiang H."/>
            <person name="Jhangiani S.N."/>
            <person name="Agravi P."/>
            <person name="Goodspeed R."/>
            <person name="Gross S."/>
            <person name="Mandapat C."/>
            <person name="Jackson L."/>
            <person name="Mathew T."/>
            <person name="Pu L."/>
            <person name="Thornton R."/>
            <person name="Saada N."/>
            <person name="Wilczek-Boney K.B."/>
            <person name="Lee S."/>
            <person name="Kovar C."/>
            <person name="Wu Y."/>
            <person name="Scherer S.E."/>
            <person name="Worley K.C."/>
            <person name="Muzny D.M."/>
            <person name="Gibbs R."/>
        </authorList>
    </citation>
    <scope>NUCLEOTIDE SEQUENCE</scope>
    <source>
        <strain evidence="18">Brora</strain>
    </source>
</reference>
<evidence type="ECO:0000259" key="16">
    <source>
        <dbReference type="Pfam" id="PF10613"/>
    </source>
</evidence>
<dbReference type="GO" id="GO:0050906">
    <property type="term" value="P:detection of stimulus involved in sensory perception"/>
    <property type="evidence" value="ECO:0007669"/>
    <property type="project" value="UniProtKB-ARBA"/>
</dbReference>
<keyword evidence="5 13" id="KW-0812">Transmembrane</keyword>
<keyword evidence="18" id="KW-1185">Reference proteome</keyword>
<dbReference type="Proteomes" id="UP000014500">
    <property type="component" value="Unassembled WGS sequence"/>
</dbReference>
<dbReference type="SUPFAM" id="SSF53850">
    <property type="entry name" value="Periplasmic binding protein-like II"/>
    <property type="match status" value="1"/>
</dbReference>
<proteinExistence type="inferred from homology"/>
<dbReference type="PhylomeDB" id="T1JL39"/>
<feature type="transmembrane region" description="Helical" evidence="13">
    <location>
        <begin position="543"/>
        <end position="564"/>
    </location>
</feature>
<evidence type="ECO:0000256" key="1">
    <source>
        <dbReference type="ARBA" id="ARBA00004651"/>
    </source>
</evidence>
<feature type="transmembrane region" description="Helical" evidence="13">
    <location>
        <begin position="402"/>
        <end position="423"/>
    </location>
</feature>
<evidence type="ECO:0000256" key="2">
    <source>
        <dbReference type="ARBA" id="ARBA00008685"/>
    </source>
</evidence>
<evidence type="ECO:0000313" key="17">
    <source>
        <dbReference type="EnsemblMetazoa" id="SMAR014569-PA"/>
    </source>
</evidence>
<keyword evidence="7" id="KW-0406">Ion transport</keyword>
<keyword evidence="12" id="KW-0407">Ion channel</keyword>
<evidence type="ECO:0000256" key="5">
    <source>
        <dbReference type="ARBA" id="ARBA00022692"/>
    </source>
</evidence>
<dbReference type="HOGENOM" id="CLU_439635_0_0_1"/>
<dbReference type="AlphaFoldDB" id="T1JL39"/>